<dbReference type="InterPro" id="IPR057666">
    <property type="entry name" value="DrpA_SLOG"/>
</dbReference>
<dbReference type="InterPro" id="IPR041614">
    <property type="entry name" value="DprA_WH"/>
</dbReference>
<dbReference type="InterPro" id="IPR003488">
    <property type="entry name" value="DprA"/>
</dbReference>
<evidence type="ECO:0000313" key="4">
    <source>
        <dbReference type="EMBL" id="VAX08018.1"/>
    </source>
</evidence>
<dbReference type="EMBL" id="UOFY01000023">
    <property type="protein sequence ID" value="VAX08018.1"/>
    <property type="molecule type" value="Genomic_DNA"/>
</dbReference>
<accession>A0A3B1B9B9</accession>
<comment type="similarity">
    <text evidence="1">Belongs to the DprA/Smf family.</text>
</comment>
<evidence type="ECO:0000256" key="1">
    <source>
        <dbReference type="ARBA" id="ARBA00006525"/>
    </source>
</evidence>
<dbReference type="PANTHER" id="PTHR43022:SF1">
    <property type="entry name" value="PROTEIN SMF"/>
    <property type="match status" value="1"/>
</dbReference>
<proteinExistence type="inferred from homology"/>
<dbReference type="PANTHER" id="PTHR43022">
    <property type="entry name" value="PROTEIN SMF"/>
    <property type="match status" value="1"/>
</dbReference>
<feature type="domain" description="DprA winged helix" evidence="3">
    <location>
        <begin position="307"/>
        <end position="362"/>
    </location>
</feature>
<dbReference type="InterPro" id="IPR010994">
    <property type="entry name" value="RuvA_2-like"/>
</dbReference>
<dbReference type="NCBIfam" id="TIGR00732">
    <property type="entry name" value="dprA"/>
    <property type="match status" value="1"/>
</dbReference>
<sequence length="368" mass="39743">MTKTAEILSAWLALNRAPYLGPISIQRLLEHYPSVLNIFEASNTELAACGLDTRQIESLSAPDWAGVEIDLRWLEQDRARICVLNDEDYPSLLRQIPDPPPLLYLFGNPEVIGFQQIAMVGSRTPTPMGKETAHTFGAHLSALGLVVTSGLAHGIDAEAHRGAVSVGGMSIAVTGTGLDRVYPARHHDLAHEIAETGVLVSEFPLGSPPRPGNFPRRNRIISGLSRGVLVVEAALRSGSLITARLALEQGREVFAVPGSIHNSLAKGCNALIRQGAKLVETAQDILEEFPDFTTDTVVESSEKGAVPTFELDEDYHKVLKNVGYEPTSVDKVVERSGLTVDAVCSMLLVLELQGYVATMSGGRYCLTR</sequence>
<dbReference type="Pfam" id="PF02481">
    <property type="entry name" value="DNA_processg_A"/>
    <property type="match status" value="1"/>
</dbReference>
<dbReference type="Pfam" id="PF17782">
    <property type="entry name" value="WHD_DprA"/>
    <property type="match status" value="1"/>
</dbReference>
<name>A0A3B1B9B9_9ZZZZ</name>
<dbReference type="Gene3D" id="3.40.50.450">
    <property type="match status" value="1"/>
</dbReference>
<dbReference type="Gene3D" id="1.10.10.10">
    <property type="entry name" value="Winged helix-like DNA-binding domain superfamily/Winged helix DNA-binding domain"/>
    <property type="match status" value="1"/>
</dbReference>
<dbReference type="SUPFAM" id="SSF102405">
    <property type="entry name" value="MCP/YpsA-like"/>
    <property type="match status" value="1"/>
</dbReference>
<evidence type="ECO:0000259" key="3">
    <source>
        <dbReference type="Pfam" id="PF17782"/>
    </source>
</evidence>
<gene>
    <name evidence="4" type="ORF">MNBD_GAMMA25-2302</name>
</gene>
<dbReference type="SUPFAM" id="SSF47781">
    <property type="entry name" value="RuvA domain 2-like"/>
    <property type="match status" value="1"/>
</dbReference>
<organism evidence="4">
    <name type="scientific">hydrothermal vent metagenome</name>
    <dbReference type="NCBI Taxonomy" id="652676"/>
    <lineage>
        <taxon>unclassified sequences</taxon>
        <taxon>metagenomes</taxon>
        <taxon>ecological metagenomes</taxon>
    </lineage>
</organism>
<reference evidence="4" key="1">
    <citation type="submission" date="2018-06" db="EMBL/GenBank/DDBJ databases">
        <authorList>
            <person name="Zhirakovskaya E."/>
        </authorList>
    </citation>
    <scope>NUCLEOTIDE SEQUENCE</scope>
</reference>
<dbReference type="InterPro" id="IPR036388">
    <property type="entry name" value="WH-like_DNA-bd_sf"/>
</dbReference>
<evidence type="ECO:0000259" key="2">
    <source>
        <dbReference type="Pfam" id="PF02481"/>
    </source>
</evidence>
<dbReference type="GO" id="GO:0009294">
    <property type="term" value="P:DNA-mediated transformation"/>
    <property type="evidence" value="ECO:0007669"/>
    <property type="project" value="InterPro"/>
</dbReference>
<feature type="domain" description="Smf/DprA SLOG" evidence="2">
    <location>
        <begin position="81"/>
        <end position="289"/>
    </location>
</feature>
<dbReference type="AlphaFoldDB" id="A0A3B1B9B9"/>
<protein>
    <submittedName>
        <fullName evidence="4">Rossmann fold nucleotide-binding protein Smf possibly involved in DNA uptake</fullName>
    </submittedName>
</protein>